<dbReference type="AlphaFoldDB" id="A0AAD8AFB8"/>
<comment type="caution">
    <text evidence="1">The sequence shown here is derived from an EMBL/GenBank/DDBJ whole genome shotgun (WGS) entry which is preliminary data.</text>
</comment>
<dbReference type="Proteomes" id="UP001233999">
    <property type="component" value="Unassembled WGS sequence"/>
</dbReference>
<keyword evidence="2" id="KW-1185">Reference proteome</keyword>
<gene>
    <name evidence="1" type="ORF">L9F63_026885</name>
</gene>
<evidence type="ECO:0000313" key="2">
    <source>
        <dbReference type="Proteomes" id="UP001233999"/>
    </source>
</evidence>
<evidence type="ECO:0000313" key="1">
    <source>
        <dbReference type="EMBL" id="KAJ9598010.1"/>
    </source>
</evidence>
<dbReference type="EMBL" id="JASPKZ010001499">
    <property type="protein sequence ID" value="KAJ9598010.1"/>
    <property type="molecule type" value="Genomic_DNA"/>
</dbReference>
<sequence>NNFHNLILRLIYFYVKCSQQQLATPLRVLLQYYPQRGCNKNSHFMFVSLEKIKNVVLTSIHCFLKLMHLSIPGNLSLKLVIASRFNKRRLE</sequence>
<organism evidence="1 2">
    <name type="scientific">Diploptera punctata</name>
    <name type="common">Pacific beetle cockroach</name>
    <dbReference type="NCBI Taxonomy" id="6984"/>
    <lineage>
        <taxon>Eukaryota</taxon>
        <taxon>Metazoa</taxon>
        <taxon>Ecdysozoa</taxon>
        <taxon>Arthropoda</taxon>
        <taxon>Hexapoda</taxon>
        <taxon>Insecta</taxon>
        <taxon>Pterygota</taxon>
        <taxon>Neoptera</taxon>
        <taxon>Polyneoptera</taxon>
        <taxon>Dictyoptera</taxon>
        <taxon>Blattodea</taxon>
        <taxon>Blaberoidea</taxon>
        <taxon>Blaberidae</taxon>
        <taxon>Diplopterinae</taxon>
        <taxon>Diploptera</taxon>
    </lineage>
</organism>
<feature type="non-terminal residue" evidence="1">
    <location>
        <position position="1"/>
    </location>
</feature>
<name>A0AAD8AFB8_DIPPU</name>
<feature type="non-terminal residue" evidence="1">
    <location>
        <position position="91"/>
    </location>
</feature>
<accession>A0AAD8AFB8</accession>
<reference evidence="1" key="2">
    <citation type="submission" date="2023-05" db="EMBL/GenBank/DDBJ databases">
        <authorList>
            <person name="Fouks B."/>
        </authorList>
    </citation>
    <scope>NUCLEOTIDE SEQUENCE</scope>
    <source>
        <strain evidence="1">Stay&amp;Tobe</strain>
        <tissue evidence="1">Testes</tissue>
    </source>
</reference>
<protein>
    <submittedName>
        <fullName evidence="1">Uncharacterized protein</fullName>
    </submittedName>
</protein>
<reference evidence="1" key="1">
    <citation type="journal article" date="2023" name="IScience">
        <title>Live-bearing cockroach genome reveals convergent evolutionary mechanisms linked to viviparity in insects and beyond.</title>
        <authorList>
            <person name="Fouks B."/>
            <person name="Harrison M.C."/>
            <person name="Mikhailova A.A."/>
            <person name="Marchal E."/>
            <person name="English S."/>
            <person name="Carruthers M."/>
            <person name="Jennings E.C."/>
            <person name="Chiamaka E.L."/>
            <person name="Frigard R.A."/>
            <person name="Pippel M."/>
            <person name="Attardo G.M."/>
            <person name="Benoit J.B."/>
            <person name="Bornberg-Bauer E."/>
            <person name="Tobe S.S."/>
        </authorList>
    </citation>
    <scope>NUCLEOTIDE SEQUENCE</scope>
    <source>
        <strain evidence="1">Stay&amp;Tobe</strain>
    </source>
</reference>
<proteinExistence type="predicted"/>